<protein>
    <recommendedName>
        <fullName evidence="4">Lipoprotein</fullName>
    </recommendedName>
</protein>
<proteinExistence type="predicted"/>
<reference evidence="2 3" key="1">
    <citation type="submission" date="2024-09" db="EMBL/GenBank/DDBJ databases">
        <authorList>
            <person name="Sun Q."/>
            <person name="Mori K."/>
        </authorList>
    </citation>
    <scope>NUCLEOTIDE SEQUENCE [LARGE SCALE GENOMIC DNA]</scope>
    <source>
        <strain evidence="2 3">JCM 11201</strain>
    </source>
</reference>
<comment type="caution">
    <text evidence="2">The sequence shown here is derived from an EMBL/GenBank/DDBJ whole genome shotgun (WGS) entry which is preliminary data.</text>
</comment>
<name>A0ABV5WJA8_9BACI</name>
<evidence type="ECO:0000313" key="3">
    <source>
        <dbReference type="Proteomes" id="UP001589609"/>
    </source>
</evidence>
<keyword evidence="1" id="KW-0732">Signal</keyword>
<evidence type="ECO:0008006" key="4">
    <source>
        <dbReference type="Google" id="ProtNLM"/>
    </source>
</evidence>
<gene>
    <name evidence="2" type="ORF">ACFFMS_19440</name>
</gene>
<feature type="chain" id="PRO_5047498887" description="Lipoprotein" evidence="1">
    <location>
        <begin position="19"/>
        <end position="397"/>
    </location>
</feature>
<dbReference type="Proteomes" id="UP001589609">
    <property type="component" value="Unassembled WGS sequence"/>
</dbReference>
<organism evidence="2 3">
    <name type="scientific">Ectobacillus funiculus</name>
    <dbReference type="NCBI Taxonomy" id="137993"/>
    <lineage>
        <taxon>Bacteria</taxon>
        <taxon>Bacillati</taxon>
        <taxon>Bacillota</taxon>
        <taxon>Bacilli</taxon>
        <taxon>Bacillales</taxon>
        <taxon>Bacillaceae</taxon>
        <taxon>Ectobacillus</taxon>
    </lineage>
</organism>
<evidence type="ECO:0000313" key="2">
    <source>
        <dbReference type="EMBL" id="MFB9760498.1"/>
    </source>
</evidence>
<dbReference type="RefSeq" id="WP_379950805.1">
    <property type="nucleotide sequence ID" value="NZ_JBHMAF010000150.1"/>
</dbReference>
<dbReference type="PROSITE" id="PS51257">
    <property type="entry name" value="PROKAR_LIPOPROTEIN"/>
    <property type="match status" value="1"/>
</dbReference>
<keyword evidence="3" id="KW-1185">Reference proteome</keyword>
<evidence type="ECO:0000256" key="1">
    <source>
        <dbReference type="SAM" id="SignalP"/>
    </source>
</evidence>
<dbReference type="EMBL" id="JBHMAF010000150">
    <property type="protein sequence ID" value="MFB9760498.1"/>
    <property type="molecule type" value="Genomic_DNA"/>
</dbReference>
<feature type="signal peptide" evidence="1">
    <location>
        <begin position="1"/>
        <end position="18"/>
    </location>
</feature>
<sequence>MKKRLFPLLLILVMVLTACNNKVTIQNTAEKKQTVEKPKVKETDPFNEASFLRDPSKTYTYEYSNGYVSTETIEKDNGSEQIWNMDLGESGTQQNIYQESNEGLFVGIVDSEGYTAIVYPIKIGASWEVCTDPENCTNYKIAELLNSYQTLAGKFEHIVVIEADDGGRTYYAKNIGLLAYIDKNGAVISQLKSLQESGNEAAQPSKIDPTKEVYNWDNVKDTNGKSANVKIVAEQDKTYLSDMSWAGAQEGDTIREGSYKLLINDIPQDVKIGDWVFNMNKNSGEVIGDAPNLIVVNQTESSNSYSSKIFYIHDGKMVEVKNSDGTSGFSHSGDHVYPISKDTFIISWYNNADVETYYEVFTYKIVDFASGKTNLIKEEQVSLDKSEAFFAPLKKYR</sequence>
<accession>A0ABV5WJA8</accession>